<organism evidence="2 3">
    <name type="scientific">Actinospica durhamensis</name>
    <dbReference type="NCBI Taxonomy" id="1508375"/>
    <lineage>
        <taxon>Bacteria</taxon>
        <taxon>Bacillati</taxon>
        <taxon>Actinomycetota</taxon>
        <taxon>Actinomycetes</taxon>
        <taxon>Catenulisporales</taxon>
        <taxon>Actinospicaceae</taxon>
        <taxon>Actinospica</taxon>
    </lineage>
</organism>
<name>A0A941ENC3_9ACTN</name>
<comment type="caution">
    <text evidence="2">The sequence shown here is derived from an EMBL/GenBank/DDBJ whole genome shotgun (WGS) entry which is preliminary data.</text>
</comment>
<evidence type="ECO:0000313" key="3">
    <source>
        <dbReference type="Proteomes" id="UP000675781"/>
    </source>
</evidence>
<keyword evidence="1" id="KW-1133">Transmembrane helix</keyword>
<evidence type="ECO:0000256" key="1">
    <source>
        <dbReference type="SAM" id="Phobius"/>
    </source>
</evidence>
<dbReference type="Proteomes" id="UP000675781">
    <property type="component" value="Unassembled WGS sequence"/>
</dbReference>
<keyword evidence="1" id="KW-0812">Transmembrane</keyword>
<sequence>MTNSDSATFMLDFRMVKAGAVLASAGLMVATAGTGLVGLALTRAAREWLRRSEVSPTAVATDKMRQARHATTTGARAWRDYQLAGANGASRH</sequence>
<feature type="transmembrane region" description="Helical" evidence="1">
    <location>
        <begin position="20"/>
        <end position="41"/>
    </location>
</feature>
<dbReference type="AlphaFoldDB" id="A0A941ENC3"/>
<reference evidence="2" key="1">
    <citation type="submission" date="2021-04" db="EMBL/GenBank/DDBJ databases">
        <title>Genome based classification of Actinospica acidithermotolerans sp. nov., an actinobacterium isolated from an Indonesian hot spring.</title>
        <authorList>
            <person name="Kusuma A.B."/>
            <person name="Putra K.E."/>
            <person name="Nafisah S."/>
            <person name="Loh J."/>
            <person name="Nouioui I."/>
            <person name="Goodfellow M."/>
        </authorList>
    </citation>
    <scope>NUCLEOTIDE SEQUENCE</scope>
    <source>
        <strain evidence="2">CSCA 57</strain>
    </source>
</reference>
<keyword evidence="1" id="KW-0472">Membrane</keyword>
<gene>
    <name evidence="2" type="ORF">KDL01_12535</name>
</gene>
<evidence type="ECO:0000313" key="2">
    <source>
        <dbReference type="EMBL" id="MBR7834098.1"/>
    </source>
</evidence>
<dbReference type="RefSeq" id="WP_212528620.1">
    <property type="nucleotide sequence ID" value="NZ_JAGSOG010000048.1"/>
</dbReference>
<protein>
    <submittedName>
        <fullName evidence="2">Uncharacterized protein</fullName>
    </submittedName>
</protein>
<accession>A0A941ENC3</accession>
<proteinExistence type="predicted"/>
<dbReference type="EMBL" id="JAGSOG010000048">
    <property type="protein sequence ID" value="MBR7834098.1"/>
    <property type="molecule type" value="Genomic_DNA"/>
</dbReference>
<keyword evidence="3" id="KW-1185">Reference proteome</keyword>